<dbReference type="InterPro" id="IPR013783">
    <property type="entry name" value="Ig-like_fold"/>
</dbReference>
<dbReference type="InterPro" id="IPR003599">
    <property type="entry name" value="Ig_sub"/>
</dbReference>
<organism evidence="2 3">
    <name type="scientific">Meganyctiphanes norvegica</name>
    <name type="common">Northern krill</name>
    <name type="synonym">Thysanopoda norvegica</name>
    <dbReference type="NCBI Taxonomy" id="48144"/>
    <lineage>
        <taxon>Eukaryota</taxon>
        <taxon>Metazoa</taxon>
        <taxon>Ecdysozoa</taxon>
        <taxon>Arthropoda</taxon>
        <taxon>Crustacea</taxon>
        <taxon>Multicrustacea</taxon>
        <taxon>Malacostraca</taxon>
        <taxon>Eumalacostraca</taxon>
        <taxon>Eucarida</taxon>
        <taxon>Euphausiacea</taxon>
        <taxon>Euphausiidae</taxon>
        <taxon>Meganyctiphanes</taxon>
    </lineage>
</organism>
<comment type="caution">
    <text evidence="2">The sequence shown here is derived from an EMBL/GenBank/DDBJ whole genome shotgun (WGS) entry which is preliminary data.</text>
</comment>
<dbReference type="Gene3D" id="2.60.40.10">
    <property type="entry name" value="Immunoglobulins"/>
    <property type="match status" value="1"/>
</dbReference>
<dbReference type="GO" id="GO:0032589">
    <property type="term" value="C:neuron projection membrane"/>
    <property type="evidence" value="ECO:0007669"/>
    <property type="project" value="TreeGrafter"/>
</dbReference>
<dbReference type="Proteomes" id="UP001497623">
    <property type="component" value="Unassembled WGS sequence"/>
</dbReference>
<dbReference type="InterPro" id="IPR036179">
    <property type="entry name" value="Ig-like_dom_sf"/>
</dbReference>
<dbReference type="EMBL" id="CAXKWB010002417">
    <property type="protein sequence ID" value="CAL4066934.1"/>
    <property type="molecule type" value="Genomic_DNA"/>
</dbReference>
<dbReference type="InterPro" id="IPR037448">
    <property type="entry name" value="Zig-8"/>
</dbReference>
<feature type="domain" description="Ig-like" evidence="1">
    <location>
        <begin position="118"/>
        <end position="214"/>
    </location>
</feature>
<dbReference type="SMART" id="SM00409">
    <property type="entry name" value="IG"/>
    <property type="match status" value="1"/>
</dbReference>
<name>A0AAV2PXS4_MEGNR</name>
<reference evidence="2 3" key="1">
    <citation type="submission" date="2024-05" db="EMBL/GenBank/DDBJ databases">
        <authorList>
            <person name="Wallberg A."/>
        </authorList>
    </citation>
    <scope>NUCLEOTIDE SEQUENCE [LARGE SCALE GENOMIC DNA]</scope>
</reference>
<dbReference type="PROSITE" id="PS50835">
    <property type="entry name" value="IG_LIKE"/>
    <property type="match status" value="1"/>
</dbReference>
<feature type="non-terminal residue" evidence="2">
    <location>
        <position position="220"/>
    </location>
</feature>
<dbReference type="InterPro" id="IPR013106">
    <property type="entry name" value="Ig_V-set"/>
</dbReference>
<dbReference type="SUPFAM" id="SSF48726">
    <property type="entry name" value="Immunoglobulin"/>
    <property type="match status" value="1"/>
</dbReference>
<dbReference type="PANTHER" id="PTHR23279">
    <property type="entry name" value="DEFECTIVE PROBOSCIS EXTENSION RESPONSE DPR -RELATED"/>
    <property type="match status" value="1"/>
</dbReference>
<dbReference type="GO" id="GO:0050808">
    <property type="term" value="P:synapse organization"/>
    <property type="evidence" value="ECO:0007669"/>
    <property type="project" value="TreeGrafter"/>
</dbReference>
<evidence type="ECO:0000259" key="1">
    <source>
        <dbReference type="PROSITE" id="PS50835"/>
    </source>
</evidence>
<dbReference type="AlphaFoldDB" id="A0AAV2PXS4"/>
<dbReference type="InterPro" id="IPR007110">
    <property type="entry name" value="Ig-like_dom"/>
</dbReference>
<gene>
    <name evidence="2" type="ORF">MNOR_LOCUS6035</name>
</gene>
<dbReference type="Pfam" id="PF07686">
    <property type="entry name" value="V-set"/>
    <property type="match status" value="1"/>
</dbReference>
<proteinExistence type="predicted"/>
<evidence type="ECO:0000313" key="2">
    <source>
        <dbReference type="EMBL" id="CAL4066934.1"/>
    </source>
</evidence>
<sequence length="220" mass="26007">MSVLSESTSRFTLTRSLVVMTSQLCNRNHKMSFIGGRQNDYHSYHVRVLLYKEEGGITGQHKNLYIRGRCSDRRPRYLARDELCDRRVRRRRQHLTDSITWKVEQEVQRDMEYIEEPPYFDASMFHIHTAFVGRSASLTCIVHDVHTDNSVSWIRDRDLRILTVGRYTYTTDLRFEALHNPGSSEWTMRIKTVQPRDEGKYECQIATKPIKTFNVFLKVV</sequence>
<protein>
    <recommendedName>
        <fullName evidence="1">Ig-like domain-containing protein</fullName>
    </recommendedName>
</protein>
<keyword evidence="3" id="KW-1185">Reference proteome</keyword>
<accession>A0AAV2PXS4</accession>
<evidence type="ECO:0000313" key="3">
    <source>
        <dbReference type="Proteomes" id="UP001497623"/>
    </source>
</evidence>
<dbReference type="PANTHER" id="PTHR23279:SF46">
    <property type="entry name" value="DEFECTIVE PROBOSCIS EXTENSION RESPONSE 10, ISOFORM A-RELATED"/>
    <property type="match status" value="1"/>
</dbReference>
<dbReference type="SMART" id="SM00406">
    <property type="entry name" value="IGv"/>
    <property type="match status" value="1"/>
</dbReference>